<feature type="region of interest" description="Disordered" evidence="2">
    <location>
        <begin position="588"/>
        <end position="678"/>
    </location>
</feature>
<feature type="compositionally biased region" description="Gly residues" evidence="2">
    <location>
        <begin position="364"/>
        <end position="377"/>
    </location>
</feature>
<comment type="caution">
    <text evidence="3">The sequence shown here is derived from an EMBL/GenBank/DDBJ whole genome shotgun (WGS) entry which is preliminary data.</text>
</comment>
<feature type="compositionally biased region" description="Gly residues" evidence="2">
    <location>
        <begin position="600"/>
        <end position="611"/>
    </location>
</feature>
<dbReference type="Proteomes" id="UP000587527">
    <property type="component" value="Unassembled WGS sequence"/>
</dbReference>
<dbReference type="AlphaFoldDB" id="A0A841BK55"/>
<gene>
    <name evidence="3" type="ORF">F4553_000938</name>
</gene>
<evidence type="ECO:0000313" key="4">
    <source>
        <dbReference type="Proteomes" id="UP000587527"/>
    </source>
</evidence>
<name>A0A841BK55_9ACTN</name>
<evidence type="ECO:0000256" key="2">
    <source>
        <dbReference type="SAM" id="MobiDB-lite"/>
    </source>
</evidence>
<feature type="compositionally biased region" description="Basic and acidic residues" evidence="2">
    <location>
        <begin position="543"/>
        <end position="552"/>
    </location>
</feature>
<feature type="coiled-coil region" evidence="1">
    <location>
        <begin position="396"/>
        <end position="467"/>
    </location>
</feature>
<sequence>MGEIEVRGKELAAYGGTIKKLGTGFGDDVYGEFKGHGDTAKGSDDLISLPRNTTSPNAKYTPDNQNVMHPKTAEARFLEYKDLTETVAQDAYVMYQYLSDSASGLNALGNAAIQSSNIYQGGDVKSKKVVGDVDKMLESWAWTGHTRPTIPADDYLAQTQVKVPPLGVPHQTGYYKRYNPHSGTTPWESFPVDTIFDLLDGLSAAYFTNQATRWHAIADATTRAHAKLEAESTHLGHAWPANSHAKLMYAAETRMAVDSLEAWGKAIEQRSHVLNVLPGVVESMKEWSKEMRTSLNEWRKENYALPQEELDALEKPFKDSAVTTMQSFASLIVFLTPWAGEPQKYPAMLGLPGAEPNPFPPMGPVGGGPGGGPGGGAKPPKIGPNPGNDKNLKAQIAAQAKAIKDLLARLAKERKEAEARLAKLQKEYQAQVDKMRKEAEARIAAMQKQQEAQIAALQASLKAAQSAKNGIAGINPPVMPQAPAVPQAPVVPTVPQVSVPGVPRPGGVSLPSSPGSGSPGGGRGVTLPATPGTGGPGSNALSGREHAARDTDLAGLGAGQGQNTLLGRDGLAATPLGAADANQADAANSMPMIPPMMPPGGTGGGAGGGGRPRTVRRPGGPKLVLDADEASKALSGRGRDERPKPKIVALETESWTNDAQVEEPETEGTQRGTYGVGN</sequence>
<feature type="compositionally biased region" description="Low complexity" evidence="2">
    <location>
        <begin position="496"/>
        <end position="516"/>
    </location>
</feature>
<protein>
    <submittedName>
        <fullName evidence="3">Uncharacterized protein</fullName>
    </submittedName>
</protein>
<feature type="compositionally biased region" description="Low complexity" evidence="2">
    <location>
        <begin position="378"/>
        <end position="391"/>
    </location>
</feature>
<evidence type="ECO:0000256" key="1">
    <source>
        <dbReference type="SAM" id="Coils"/>
    </source>
</evidence>
<evidence type="ECO:0000313" key="3">
    <source>
        <dbReference type="EMBL" id="MBB5867559.1"/>
    </source>
</evidence>
<feature type="region of interest" description="Disordered" evidence="2">
    <location>
        <begin position="496"/>
        <end position="568"/>
    </location>
</feature>
<accession>A0A841BK55</accession>
<keyword evidence="4" id="KW-1185">Reference proteome</keyword>
<feature type="region of interest" description="Disordered" evidence="2">
    <location>
        <begin position="361"/>
        <end position="391"/>
    </location>
</feature>
<proteinExistence type="predicted"/>
<dbReference type="RefSeq" id="WP_184832465.1">
    <property type="nucleotide sequence ID" value="NZ_JACHMN010000001.1"/>
</dbReference>
<keyword evidence="1" id="KW-0175">Coiled coil</keyword>
<organism evidence="3 4">
    <name type="scientific">Allocatelliglobosispora scoriae</name>
    <dbReference type="NCBI Taxonomy" id="643052"/>
    <lineage>
        <taxon>Bacteria</taxon>
        <taxon>Bacillati</taxon>
        <taxon>Actinomycetota</taxon>
        <taxon>Actinomycetes</taxon>
        <taxon>Micromonosporales</taxon>
        <taxon>Micromonosporaceae</taxon>
        <taxon>Allocatelliglobosispora</taxon>
    </lineage>
</organism>
<reference evidence="3 4" key="1">
    <citation type="submission" date="2020-08" db="EMBL/GenBank/DDBJ databases">
        <title>Sequencing the genomes of 1000 actinobacteria strains.</title>
        <authorList>
            <person name="Klenk H.-P."/>
        </authorList>
    </citation>
    <scope>NUCLEOTIDE SEQUENCE [LARGE SCALE GENOMIC DNA]</scope>
    <source>
        <strain evidence="3 4">DSM 45362</strain>
    </source>
</reference>
<dbReference type="EMBL" id="JACHMN010000001">
    <property type="protein sequence ID" value="MBB5867559.1"/>
    <property type="molecule type" value="Genomic_DNA"/>
</dbReference>